<sequence length="74" mass="8175">MVLQKVNLGLAAVMIGLCVYHLLINPIDWPIEVIFPLVAVLNLGFGIEELRDKSKRRGIVYLAVSLSLFIAALL</sequence>
<keyword evidence="1" id="KW-0812">Transmembrane</keyword>
<keyword evidence="3" id="KW-1185">Reference proteome</keyword>
<feature type="transmembrane region" description="Helical" evidence="1">
    <location>
        <begin position="29"/>
        <end position="46"/>
    </location>
</feature>
<evidence type="ECO:0000313" key="2">
    <source>
        <dbReference type="EMBL" id="WIF99149.1"/>
    </source>
</evidence>
<feature type="transmembrane region" description="Helical" evidence="1">
    <location>
        <begin position="58"/>
        <end position="73"/>
    </location>
</feature>
<evidence type="ECO:0000313" key="3">
    <source>
        <dbReference type="Proteomes" id="UP001236652"/>
    </source>
</evidence>
<accession>A0ABY8V2W0</accession>
<evidence type="ECO:0008006" key="4">
    <source>
        <dbReference type="Google" id="ProtNLM"/>
    </source>
</evidence>
<dbReference type="RefSeq" id="WP_231418231.1">
    <property type="nucleotide sequence ID" value="NZ_CP126446.1"/>
</dbReference>
<evidence type="ECO:0000256" key="1">
    <source>
        <dbReference type="SAM" id="Phobius"/>
    </source>
</evidence>
<keyword evidence="1" id="KW-0472">Membrane</keyword>
<protein>
    <recommendedName>
        <fullName evidence="4">DUF3953 domain-containing protein</fullName>
    </recommendedName>
</protein>
<name>A0ABY8V2W0_9BACI</name>
<keyword evidence="1" id="KW-1133">Transmembrane helix</keyword>
<organism evidence="2 3">
    <name type="scientific">Pontibacillus chungwhensis</name>
    <dbReference type="NCBI Taxonomy" id="265426"/>
    <lineage>
        <taxon>Bacteria</taxon>
        <taxon>Bacillati</taxon>
        <taxon>Bacillota</taxon>
        <taxon>Bacilli</taxon>
        <taxon>Bacillales</taxon>
        <taxon>Bacillaceae</taxon>
        <taxon>Pontibacillus</taxon>
    </lineage>
</organism>
<proteinExistence type="predicted"/>
<dbReference type="Proteomes" id="UP001236652">
    <property type="component" value="Chromosome"/>
</dbReference>
<dbReference type="EMBL" id="CP126446">
    <property type="protein sequence ID" value="WIF99149.1"/>
    <property type="molecule type" value="Genomic_DNA"/>
</dbReference>
<feature type="transmembrane region" description="Helical" evidence="1">
    <location>
        <begin position="7"/>
        <end position="23"/>
    </location>
</feature>
<reference evidence="2 3" key="1">
    <citation type="submission" date="2023-05" db="EMBL/GenBank/DDBJ databases">
        <title>Comparative genomics reveals the evidence of polycyclic aromatic hydrocarbons degradation in moderately halophilic genus Pontibacillus.</title>
        <authorList>
            <person name="Yang H."/>
            <person name="Qian Z."/>
        </authorList>
    </citation>
    <scope>NUCLEOTIDE SEQUENCE [LARGE SCALE GENOMIC DNA]</scope>
    <source>
        <strain evidence="3">HN14</strain>
    </source>
</reference>
<gene>
    <name evidence="2" type="ORF">QNI29_05695</name>
</gene>